<organism evidence="4 5">
    <name type="scientific">Malassezia pachydermatis</name>
    <dbReference type="NCBI Taxonomy" id="77020"/>
    <lineage>
        <taxon>Eukaryota</taxon>
        <taxon>Fungi</taxon>
        <taxon>Dikarya</taxon>
        <taxon>Basidiomycota</taxon>
        <taxon>Ustilaginomycotina</taxon>
        <taxon>Malasseziomycetes</taxon>
        <taxon>Malasseziales</taxon>
        <taxon>Malasseziaceae</taxon>
        <taxon>Malassezia</taxon>
    </lineage>
</organism>
<dbReference type="InterPro" id="IPR019835">
    <property type="entry name" value="SWIB_domain"/>
</dbReference>
<dbReference type="SUPFAM" id="SSF47592">
    <property type="entry name" value="SWIB/MDM2 domain"/>
    <property type="match status" value="1"/>
</dbReference>
<evidence type="ECO:0000259" key="2">
    <source>
        <dbReference type="PROSITE" id="PS51925"/>
    </source>
</evidence>
<dbReference type="PANTHER" id="PTHR13844">
    <property type="entry name" value="SWI/SNF-RELATED MATRIX-ASSOCIATED ACTIN-DEPENDENT REGULATOR OF CHROMATIN SUBFAMILY D"/>
    <property type="match status" value="1"/>
</dbReference>
<feature type="domain" description="DEK-C" evidence="3">
    <location>
        <begin position="6"/>
        <end position="67"/>
    </location>
</feature>
<feature type="domain" description="DM2" evidence="2">
    <location>
        <begin position="121"/>
        <end position="198"/>
    </location>
</feature>
<dbReference type="InterPro" id="IPR003121">
    <property type="entry name" value="SWIB_MDM2_domain"/>
</dbReference>
<dbReference type="AlphaFoldDB" id="A0A0M9VP96"/>
<name>A0A0M9VP96_9BASI</name>
<dbReference type="VEuPathDB" id="FungiDB:Malapachy_3883"/>
<dbReference type="PROSITE" id="PS51925">
    <property type="entry name" value="SWIB_MDM2"/>
    <property type="match status" value="1"/>
</dbReference>
<evidence type="ECO:0000259" key="3">
    <source>
        <dbReference type="PROSITE" id="PS51998"/>
    </source>
</evidence>
<feature type="region of interest" description="Disordered" evidence="1">
    <location>
        <begin position="72"/>
        <end position="126"/>
    </location>
</feature>
<evidence type="ECO:0000256" key="1">
    <source>
        <dbReference type="SAM" id="MobiDB-lite"/>
    </source>
</evidence>
<protein>
    <submittedName>
        <fullName evidence="4">Uaf30p</fullName>
    </submittedName>
</protein>
<dbReference type="InterPro" id="IPR036885">
    <property type="entry name" value="SWIB_MDM2_dom_sf"/>
</dbReference>
<keyword evidence="5" id="KW-1185">Reference proteome</keyword>
<dbReference type="EMBL" id="LGAV01000004">
    <property type="protein sequence ID" value="KOS14152.1"/>
    <property type="molecule type" value="Genomic_DNA"/>
</dbReference>
<evidence type="ECO:0000313" key="5">
    <source>
        <dbReference type="Proteomes" id="UP000037751"/>
    </source>
</evidence>
<dbReference type="RefSeq" id="XP_017991784.1">
    <property type="nucleotide sequence ID" value="XM_018138342.1"/>
</dbReference>
<comment type="caution">
    <text evidence="4">The sequence shown here is derived from an EMBL/GenBank/DDBJ whole genome shotgun (WGS) entry which is preliminary data.</text>
</comment>
<dbReference type="Proteomes" id="UP000037751">
    <property type="component" value="Unassembled WGS sequence"/>
</dbReference>
<dbReference type="InterPro" id="IPR014876">
    <property type="entry name" value="DEK_C"/>
</dbReference>
<dbReference type="STRING" id="77020.A0A0M9VP96"/>
<feature type="compositionally biased region" description="Basic and acidic residues" evidence="1">
    <location>
        <begin position="72"/>
        <end position="93"/>
    </location>
</feature>
<dbReference type="OrthoDB" id="10251073at2759"/>
<dbReference type="SUPFAM" id="SSF109715">
    <property type="entry name" value="DEK C-terminal domain"/>
    <property type="match status" value="1"/>
</dbReference>
<reference evidence="4 5" key="1">
    <citation type="submission" date="2015-07" db="EMBL/GenBank/DDBJ databases">
        <title>Draft Genome Sequence of Malassezia furfur CBS1878 and Malassezia pachydermatis CBS1879.</title>
        <authorList>
            <person name="Triana S."/>
            <person name="Ohm R."/>
            <person name="Gonzalez A."/>
            <person name="DeCock H."/>
            <person name="Restrepo S."/>
            <person name="Celis A."/>
        </authorList>
    </citation>
    <scope>NUCLEOTIDE SEQUENCE [LARGE SCALE GENOMIC DNA]</scope>
    <source>
        <strain evidence="4 5">CBS 1879</strain>
    </source>
</reference>
<dbReference type="Pfam" id="PF02201">
    <property type="entry name" value="SWIB"/>
    <property type="match status" value="1"/>
</dbReference>
<dbReference type="Gene3D" id="1.10.245.10">
    <property type="entry name" value="SWIB/MDM2 domain"/>
    <property type="match status" value="1"/>
</dbReference>
<sequence length="206" mass="22690">MAELDAAAVPVLRERILEVLKEADLSTVSAKKIRLALADLPEGSLPAGLDLTAQKKAVDVVIRQCYDEYTSKKPAPKEKKAPKSAAKEKEPKKATKSKKRASTTEADGEPKKKRAPNPNSPINRPLRLSAEMSEVCGGNEMPRYAVVKQLWVYIKEHNLQNGTNKRQINCDAKLTSLFGKSTVDSFEMAKLIGPHLQKIEQPTESS</sequence>
<dbReference type="PROSITE" id="PS51998">
    <property type="entry name" value="DEK_C"/>
    <property type="match status" value="1"/>
</dbReference>
<dbReference type="GeneID" id="28730218"/>
<dbReference type="Pfam" id="PF08766">
    <property type="entry name" value="DEK_C"/>
    <property type="match status" value="1"/>
</dbReference>
<evidence type="ECO:0000313" key="4">
    <source>
        <dbReference type="EMBL" id="KOS14152.1"/>
    </source>
</evidence>
<dbReference type="SMART" id="SM00151">
    <property type="entry name" value="SWIB"/>
    <property type="match status" value="1"/>
</dbReference>
<accession>A0A0M9VP96</accession>
<proteinExistence type="predicted"/>
<gene>
    <name evidence="4" type="ORF">Malapachy_3883</name>
</gene>
<dbReference type="CDD" id="cd10567">
    <property type="entry name" value="SWIB-MDM2_like"/>
    <property type="match status" value="1"/>
</dbReference>